<keyword evidence="6" id="KW-0032">Aminotransferase</keyword>
<evidence type="ECO:0000256" key="2">
    <source>
        <dbReference type="ARBA" id="ARBA00037999"/>
    </source>
</evidence>
<evidence type="ECO:0000256" key="5">
    <source>
        <dbReference type="RuleBase" id="RU004508"/>
    </source>
</evidence>
<dbReference type="SUPFAM" id="SSF53383">
    <property type="entry name" value="PLP-dependent transferases"/>
    <property type="match status" value="1"/>
</dbReference>
<gene>
    <name evidence="6" type="ORF">G0Q07_02695</name>
</gene>
<reference evidence="6 7" key="1">
    <citation type="submission" date="2020-02" db="EMBL/GenBank/DDBJ databases">
        <title>Genome sequencing for Draconibacterium sp. strain M1.</title>
        <authorList>
            <person name="Park S.-J."/>
        </authorList>
    </citation>
    <scope>NUCLEOTIDE SEQUENCE [LARGE SCALE GENOMIC DNA]</scope>
    <source>
        <strain evidence="6 7">M1</strain>
    </source>
</reference>
<protein>
    <submittedName>
        <fullName evidence="6">DegT/DnrJ/EryC1/StrS family aminotransferase</fullName>
    </submittedName>
</protein>
<dbReference type="AlphaFoldDB" id="A0A6C0R8G8"/>
<organism evidence="6 7">
    <name type="scientific">Draconibacterium halophilum</name>
    <dbReference type="NCBI Taxonomy" id="2706887"/>
    <lineage>
        <taxon>Bacteria</taxon>
        <taxon>Pseudomonadati</taxon>
        <taxon>Bacteroidota</taxon>
        <taxon>Bacteroidia</taxon>
        <taxon>Marinilabiliales</taxon>
        <taxon>Prolixibacteraceae</taxon>
        <taxon>Draconibacterium</taxon>
    </lineage>
</organism>
<dbReference type="InterPro" id="IPR015422">
    <property type="entry name" value="PyrdxlP-dep_Trfase_small"/>
</dbReference>
<dbReference type="GO" id="GO:0008483">
    <property type="term" value="F:transaminase activity"/>
    <property type="evidence" value="ECO:0007669"/>
    <property type="project" value="UniProtKB-KW"/>
</dbReference>
<dbReference type="GO" id="GO:0000271">
    <property type="term" value="P:polysaccharide biosynthetic process"/>
    <property type="evidence" value="ECO:0007669"/>
    <property type="project" value="TreeGrafter"/>
</dbReference>
<feature type="active site" description="Proton acceptor" evidence="3">
    <location>
        <position position="191"/>
    </location>
</feature>
<dbReference type="GO" id="GO:0030170">
    <property type="term" value="F:pyridoxal phosphate binding"/>
    <property type="evidence" value="ECO:0007669"/>
    <property type="project" value="TreeGrafter"/>
</dbReference>
<dbReference type="InterPro" id="IPR000653">
    <property type="entry name" value="DegT/StrS_aminotransferase"/>
</dbReference>
<dbReference type="InterPro" id="IPR015424">
    <property type="entry name" value="PyrdxlP-dep_Trfase"/>
</dbReference>
<dbReference type="RefSeq" id="WP_163344634.1">
    <property type="nucleotide sequence ID" value="NZ_CP048409.1"/>
</dbReference>
<evidence type="ECO:0000256" key="1">
    <source>
        <dbReference type="ARBA" id="ARBA00022898"/>
    </source>
</evidence>
<dbReference type="InterPro" id="IPR015421">
    <property type="entry name" value="PyrdxlP-dep_Trfase_major"/>
</dbReference>
<dbReference type="Pfam" id="PF01041">
    <property type="entry name" value="DegT_DnrJ_EryC1"/>
    <property type="match status" value="1"/>
</dbReference>
<proteinExistence type="inferred from homology"/>
<sequence>MQTILMSDIYGQYLTMKAEIDEAIQEVIKSTRFIKSGKVLDFEEKLADYLNTNVVACGNGTDALQLAFMALDLKPGDEVITTPFSFVSTVEVLVLMGLKLVFVDVCPDTFNINVTQIENAITTKTKAILPVHLFGQCTNMEAILNLAGKHELYVVEDACQALGTDYLFSYGTRKKAGTMGHIGCNSFFPSKNLGAFGDGGAVYTSNKTLADKIRSIASHGMKAKYEYERIGINSRLDSIQAAILEVKLKYIGKHIKARQTAARFYDEHLQGLRGIKIPGRTEFSTHTFHQYTIQTDDRDELKRYLDAKGIPSMVYYPKALHLQEAYKSLGYREGDFPVAEKLTQTVLSLPMHTELDEEQLGYIVEAVKSFSQRRRDAKKN</sequence>
<dbReference type="CDD" id="cd00616">
    <property type="entry name" value="AHBA_syn"/>
    <property type="match status" value="1"/>
</dbReference>
<evidence type="ECO:0000256" key="4">
    <source>
        <dbReference type="PIRSR" id="PIRSR000390-2"/>
    </source>
</evidence>
<dbReference type="PIRSF" id="PIRSF000390">
    <property type="entry name" value="PLP_StrS"/>
    <property type="match status" value="1"/>
</dbReference>
<keyword evidence="7" id="KW-1185">Reference proteome</keyword>
<evidence type="ECO:0000313" key="6">
    <source>
        <dbReference type="EMBL" id="QIA06704.1"/>
    </source>
</evidence>
<dbReference type="EMBL" id="CP048409">
    <property type="protein sequence ID" value="QIA06704.1"/>
    <property type="molecule type" value="Genomic_DNA"/>
</dbReference>
<keyword evidence="1 4" id="KW-0663">Pyridoxal phosphate</keyword>
<evidence type="ECO:0000256" key="3">
    <source>
        <dbReference type="PIRSR" id="PIRSR000390-1"/>
    </source>
</evidence>
<evidence type="ECO:0000313" key="7">
    <source>
        <dbReference type="Proteomes" id="UP000474630"/>
    </source>
</evidence>
<name>A0A6C0R8G8_9BACT</name>
<dbReference type="Gene3D" id="3.40.640.10">
    <property type="entry name" value="Type I PLP-dependent aspartate aminotransferase-like (Major domain)"/>
    <property type="match status" value="1"/>
</dbReference>
<keyword evidence="6" id="KW-0808">Transferase</keyword>
<comment type="similarity">
    <text evidence="2 5">Belongs to the DegT/DnrJ/EryC1 family.</text>
</comment>
<dbReference type="KEGG" id="drc:G0Q07_02695"/>
<feature type="modified residue" description="N6-(pyridoxal phosphate)lysine" evidence="4">
    <location>
        <position position="191"/>
    </location>
</feature>
<dbReference type="Proteomes" id="UP000474630">
    <property type="component" value="Chromosome"/>
</dbReference>
<dbReference type="PANTHER" id="PTHR30244">
    <property type="entry name" value="TRANSAMINASE"/>
    <property type="match status" value="1"/>
</dbReference>
<dbReference type="PANTHER" id="PTHR30244:SF36">
    <property type="entry name" value="3-OXO-GLUCOSE-6-PHOSPHATE:GLUTAMATE AMINOTRANSFERASE"/>
    <property type="match status" value="1"/>
</dbReference>
<accession>A0A6C0R8G8</accession>
<dbReference type="Gene3D" id="3.90.1150.10">
    <property type="entry name" value="Aspartate Aminotransferase, domain 1"/>
    <property type="match status" value="1"/>
</dbReference>